<comment type="caution">
    <text evidence="2">The sequence shown here is derived from an EMBL/GenBank/DDBJ whole genome shotgun (WGS) entry which is preliminary data.</text>
</comment>
<proteinExistence type="predicted"/>
<accession>A0A1F5GAI7</accession>
<keyword evidence="1" id="KW-0472">Membrane</keyword>
<feature type="transmembrane region" description="Helical" evidence="1">
    <location>
        <begin position="143"/>
        <end position="164"/>
    </location>
</feature>
<keyword evidence="1" id="KW-0812">Transmembrane</keyword>
<protein>
    <recommendedName>
        <fullName evidence="4">YfhO family protein</fullName>
    </recommendedName>
</protein>
<gene>
    <name evidence="2" type="ORF">A2693_04340</name>
</gene>
<name>A0A1F5GAI7_9BACT</name>
<feature type="transmembrane region" description="Helical" evidence="1">
    <location>
        <begin position="9"/>
        <end position="29"/>
    </location>
</feature>
<feature type="transmembrane region" description="Helical" evidence="1">
    <location>
        <begin position="202"/>
        <end position="235"/>
    </location>
</feature>
<dbReference type="PANTHER" id="PTHR38454">
    <property type="entry name" value="INTEGRAL MEMBRANE PROTEIN-RELATED"/>
    <property type="match status" value="1"/>
</dbReference>
<dbReference type="PANTHER" id="PTHR38454:SF1">
    <property type="entry name" value="INTEGRAL MEMBRANE PROTEIN"/>
    <property type="match status" value="1"/>
</dbReference>
<sequence>MRFNKNRKLLLAVFALFTLLTLLIFWPIFLGRVNLNGNLLVSFYPIFGQNLPYKNIIGLDQLRLYFPNYSLVVGELRNFHLPQWNPYIFAGNLNMASLQSAVFYPLNLFSVFLSQIWFWHLLRISPLILGSFFTFIYLRNLKVAKAAAFFGGLSFGLSPFILAWGEEQVITPHAIVWLPLILYCADKLIVSNKPVLGKSGKFYFTAVVFSVAFSVFAGFIQMTVYTIALVFLYSLLRVVENRQKLKQGLVVLTAILAGFLISAVQILPTAQLYFESARSVVESRNIQVSFLLPVQSLLTYLSADFFGNPATWNFFRSGVSTYYESIMFVGTAVILFAFYEIFEGRKNTIVRFYFILGLVALFLTVNTPLSRLFTEMPLPVLSSSIANRLLFIPTFCLAVLAAKGMDRWLKSKIKSIAFFISLFAVLFASVAAYLLGVKLLNLPYFSSATLSSLETAKISLRNLIVPMAVFLCTCAVIVAAFFPKFGLKKPQAALVIILLTYFQLFLFAHKYFSYTDKSNVFPKIPVIDYVQKNQGYARSWGIGQAHLENNFATQYRIYSPEGYNSLNILSYAEFTSAMQGNDIEHFTFRADAGLGRGKAAWIIQNKNTRKLIDLLGVKYVIAKKEDADILEKNNFKRVFENYDLAVFENLQVLPRVFLASNYEGPPQSDSTGKTDDEVQKERRKLIPQKLLGENFDFRNVLILEKPSPISPQFGPGTVKIVSYKSQEVIVRTSSDQPKLLFLSDNFYPGWKAKVDGDETEILRADYTFRAVPLAPGEHTVRFYYDSNIFNLAVLITVLGLIGIILVILKRD</sequence>
<dbReference type="Proteomes" id="UP000178577">
    <property type="component" value="Unassembled WGS sequence"/>
</dbReference>
<reference evidence="2 3" key="1">
    <citation type="journal article" date="2016" name="Nat. Commun.">
        <title>Thousands of microbial genomes shed light on interconnected biogeochemical processes in an aquifer system.</title>
        <authorList>
            <person name="Anantharaman K."/>
            <person name="Brown C.T."/>
            <person name="Hug L.A."/>
            <person name="Sharon I."/>
            <person name="Castelle C.J."/>
            <person name="Probst A.J."/>
            <person name="Thomas B.C."/>
            <person name="Singh A."/>
            <person name="Wilkins M.J."/>
            <person name="Karaoz U."/>
            <person name="Brodie E.L."/>
            <person name="Williams K.H."/>
            <person name="Hubbard S.S."/>
            <person name="Banfield J.F."/>
        </authorList>
    </citation>
    <scope>NUCLEOTIDE SEQUENCE [LARGE SCALE GENOMIC DNA]</scope>
</reference>
<dbReference type="AlphaFoldDB" id="A0A1F5GAI7"/>
<feature type="transmembrane region" description="Helical" evidence="1">
    <location>
        <begin position="323"/>
        <end position="342"/>
    </location>
</feature>
<feature type="transmembrane region" description="Helical" evidence="1">
    <location>
        <begin position="247"/>
        <end position="274"/>
    </location>
</feature>
<evidence type="ECO:0008006" key="4">
    <source>
        <dbReference type="Google" id="ProtNLM"/>
    </source>
</evidence>
<evidence type="ECO:0000313" key="2">
    <source>
        <dbReference type="EMBL" id="OGD88866.1"/>
    </source>
</evidence>
<feature type="transmembrane region" description="Helical" evidence="1">
    <location>
        <begin position="416"/>
        <end position="436"/>
    </location>
</feature>
<organism evidence="2 3">
    <name type="scientific">Candidatus Curtissbacteria bacterium RIFCSPHIGHO2_01_FULL_40_12</name>
    <dbReference type="NCBI Taxonomy" id="1797710"/>
    <lineage>
        <taxon>Bacteria</taxon>
        <taxon>Candidatus Curtissiibacteriota</taxon>
    </lineage>
</organism>
<feature type="transmembrane region" description="Helical" evidence="1">
    <location>
        <begin position="385"/>
        <end position="404"/>
    </location>
</feature>
<dbReference type="EMBL" id="MFAY01000024">
    <property type="protein sequence ID" value="OGD88866.1"/>
    <property type="molecule type" value="Genomic_DNA"/>
</dbReference>
<evidence type="ECO:0000256" key="1">
    <source>
        <dbReference type="SAM" id="Phobius"/>
    </source>
</evidence>
<keyword evidence="1" id="KW-1133">Transmembrane helix</keyword>
<dbReference type="InterPro" id="IPR018580">
    <property type="entry name" value="Uncharacterised_YfhO"/>
</dbReference>
<feature type="transmembrane region" description="Helical" evidence="1">
    <location>
        <begin position="494"/>
        <end position="512"/>
    </location>
</feature>
<feature type="transmembrane region" description="Helical" evidence="1">
    <location>
        <begin position="349"/>
        <end position="365"/>
    </location>
</feature>
<feature type="transmembrane region" description="Helical" evidence="1">
    <location>
        <begin position="463"/>
        <end position="482"/>
    </location>
</feature>
<evidence type="ECO:0000313" key="3">
    <source>
        <dbReference type="Proteomes" id="UP000178577"/>
    </source>
</evidence>
<dbReference type="Pfam" id="PF09586">
    <property type="entry name" value="YfhO"/>
    <property type="match status" value="2"/>
</dbReference>
<feature type="transmembrane region" description="Helical" evidence="1">
    <location>
        <begin position="788"/>
        <end position="808"/>
    </location>
</feature>